<dbReference type="EMBL" id="QMQX01000236">
    <property type="protein sequence ID" value="RLE48822.1"/>
    <property type="molecule type" value="Genomic_DNA"/>
</dbReference>
<evidence type="ECO:0000313" key="1">
    <source>
        <dbReference type="EMBL" id="RLE48822.1"/>
    </source>
</evidence>
<protein>
    <submittedName>
        <fullName evidence="1">Uncharacterized protein</fullName>
    </submittedName>
</protein>
<gene>
    <name evidence="1" type="ORF">DRJ33_08710</name>
</gene>
<name>A0A497EP16_9CREN</name>
<dbReference type="Proteomes" id="UP000272051">
    <property type="component" value="Unassembled WGS sequence"/>
</dbReference>
<evidence type="ECO:0000313" key="2">
    <source>
        <dbReference type="Proteomes" id="UP000272051"/>
    </source>
</evidence>
<comment type="caution">
    <text evidence="1">The sequence shown here is derived from an EMBL/GenBank/DDBJ whole genome shotgun (WGS) entry which is preliminary data.</text>
</comment>
<organism evidence="1 2">
    <name type="scientific">Thermoproteota archaeon</name>
    <dbReference type="NCBI Taxonomy" id="2056631"/>
    <lineage>
        <taxon>Archaea</taxon>
        <taxon>Thermoproteota</taxon>
    </lineage>
</organism>
<reference evidence="1 2" key="1">
    <citation type="submission" date="2018-06" db="EMBL/GenBank/DDBJ databases">
        <title>Extensive metabolic versatility and redundancy in microbially diverse, dynamic hydrothermal sediments.</title>
        <authorList>
            <person name="Dombrowski N."/>
            <person name="Teske A."/>
            <person name="Baker B.J."/>
        </authorList>
    </citation>
    <scope>NUCLEOTIDE SEQUENCE [LARGE SCALE GENOMIC DNA]</scope>
    <source>
        <strain evidence="1">B34_G17</strain>
    </source>
</reference>
<sequence>MNRLNKILSSLKESVSYLKSANDSIHENDKQQAFRKLTLAKLNVEFATAYCKLLYDLDDLDEKWKPKVKTRKLKSNEEILNALSDAISLINKALNDIERNPHEAYKSLWLSRLKVDSALLSTKRG</sequence>
<dbReference type="AlphaFoldDB" id="A0A497EP16"/>
<proteinExistence type="predicted"/>
<accession>A0A497EP16</accession>